<evidence type="ECO:0000313" key="10">
    <source>
        <dbReference type="Proteomes" id="UP001501455"/>
    </source>
</evidence>
<dbReference type="InterPro" id="IPR000843">
    <property type="entry name" value="HTH_LacI"/>
</dbReference>
<evidence type="ECO:0000256" key="1">
    <source>
        <dbReference type="ARBA" id="ARBA00022491"/>
    </source>
</evidence>
<dbReference type="EMBL" id="BAAAXF010000015">
    <property type="protein sequence ID" value="GAA3494242.1"/>
    <property type="molecule type" value="Genomic_DNA"/>
</dbReference>
<feature type="region of interest" description="Disordered" evidence="7">
    <location>
        <begin position="223"/>
        <end position="265"/>
    </location>
</feature>
<evidence type="ECO:0000256" key="5">
    <source>
        <dbReference type="ARBA" id="ARBA00023125"/>
    </source>
</evidence>
<dbReference type="SMART" id="SM00354">
    <property type="entry name" value="HTH_LACI"/>
    <property type="match status" value="1"/>
</dbReference>
<gene>
    <name evidence="9" type="ORF">GCM10019016_013410</name>
</gene>
<dbReference type="Gene3D" id="3.40.50.2300">
    <property type="match status" value="2"/>
</dbReference>
<comment type="caution">
    <text evidence="9">The sequence shown here is derived from an EMBL/GenBank/DDBJ whole genome shotgun (WGS) entry which is preliminary data.</text>
</comment>
<keyword evidence="3" id="KW-0418">Kinase</keyword>
<evidence type="ECO:0000256" key="2">
    <source>
        <dbReference type="ARBA" id="ARBA00022679"/>
    </source>
</evidence>
<evidence type="ECO:0000256" key="7">
    <source>
        <dbReference type="SAM" id="MobiDB-lite"/>
    </source>
</evidence>
<feature type="region of interest" description="Disordered" evidence="7">
    <location>
        <begin position="286"/>
        <end position="326"/>
    </location>
</feature>
<dbReference type="SUPFAM" id="SSF47413">
    <property type="entry name" value="lambda repressor-like DNA-binding domains"/>
    <property type="match status" value="1"/>
</dbReference>
<evidence type="ECO:0000313" key="9">
    <source>
        <dbReference type="EMBL" id="GAA3494242.1"/>
    </source>
</evidence>
<dbReference type="PANTHER" id="PTHR30146">
    <property type="entry name" value="LACI-RELATED TRANSCRIPTIONAL REPRESSOR"/>
    <property type="match status" value="1"/>
</dbReference>
<keyword evidence="6" id="KW-0804">Transcription</keyword>
<keyword evidence="4" id="KW-0805">Transcription regulation</keyword>
<evidence type="ECO:0000256" key="4">
    <source>
        <dbReference type="ARBA" id="ARBA00023015"/>
    </source>
</evidence>
<dbReference type="InterPro" id="IPR011611">
    <property type="entry name" value="PfkB_dom"/>
</dbReference>
<dbReference type="CDD" id="cd01392">
    <property type="entry name" value="HTH_LacI"/>
    <property type="match status" value="1"/>
</dbReference>
<feature type="compositionally biased region" description="Low complexity" evidence="7">
    <location>
        <begin position="315"/>
        <end position="326"/>
    </location>
</feature>
<keyword evidence="5" id="KW-0238">DNA-binding</keyword>
<proteinExistence type="predicted"/>
<dbReference type="SUPFAM" id="SSF53613">
    <property type="entry name" value="Ribokinase-like"/>
    <property type="match status" value="1"/>
</dbReference>
<evidence type="ECO:0000256" key="6">
    <source>
        <dbReference type="ARBA" id="ARBA00023163"/>
    </source>
</evidence>
<reference evidence="10" key="1">
    <citation type="journal article" date="2019" name="Int. J. Syst. Evol. Microbiol.">
        <title>The Global Catalogue of Microorganisms (GCM) 10K type strain sequencing project: providing services to taxonomists for standard genome sequencing and annotation.</title>
        <authorList>
            <consortium name="The Broad Institute Genomics Platform"/>
            <consortium name="The Broad Institute Genome Sequencing Center for Infectious Disease"/>
            <person name="Wu L."/>
            <person name="Ma J."/>
        </authorList>
    </citation>
    <scope>NUCLEOTIDE SEQUENCE [LARGE SCALE GENOMIC DNA]</scope>
    <source>
        <strain evidence="10">JCM 4816</strain>
    </source>
</reference>
<protein>
    <recommendedName>
        <fullName evidence="8">HTH lacI-type domain-containing protein</fullName>
    </recommendedName>
</protein>
<dbReference type="Pfam" id="PF00356">
    <property type="entry name" value="LacI"/>
    <property type="match status" value="1"/>
</dbReference>
<evidence type="ECO:0000256" key="3">
    <source>
        <dbReference type="ARBA" id="ARBA00022777"/>
    </source>
</evidence>
<name>A0ABP6TGC7_9ACTN</name>
<dbReference type="PRINTS" id="PR00036">
    <property type="entry name" value="HTHLACI"/>
</dbReference>
<feature type="compositionally biased region" description="Basic residues" evidence="7">
    <location>
        <begin position="242"/>
        <end position="251"/>
    </location>
</feature>
<dbReference type="Gene3D" id="1.10.260.40">
    <property type="entry name" value="lambda repressor-like DNA-binding domains"/>
    <property type="match status" value="1"/>
</dbReference>
<keyword evidence="2" id="KW-0808">Transferase</keyword>
<dbReference type="CDD" id="cd06267">
    <property type="entry name" value="PBP1_LacI_sugar_binding-like"/>
    <property type="match status" value="1"/>
</dbReference>
<dbReference type="CDD" id="cd01167">
    <property type="entry name" value="bac_FRK"/>
    <property type="match status" value="1"/>
</dbReference>
<sequence length="672" mass="70458">MATMADVARSAGVSVATVSHVLNGTRPVLPHTRRAVLDAVEELGYTPNTLARSLVTARTRSIGLAVSAISNPYFTEILQGVEAAALEHGYSLLIADPHDDPEHERKVVRLLHERRVEGMIVAPSAQPRELLAYLGRHRVPAVFLDRVVDASRDDGARFDQVCAENTEPTARLVTHLAELGHRRIALVAGLPGLSTTAERITGYRHGLAAAGLPYDERLVAHGDSESAGAERATAALLSPRSASHRAGHRQQRHDDRCAARPAGTRVVRARGHRAVLLRRLRLGGPVLAPAHRDRPAQQGDRGPCRPGAPGPPRRTGPAPADGAAPVRLRAPHVLRLPGRTAARAARPPPHVRAARAARCPRRPREEPFVIVVAGEALIDLVPRGAGALAALTPALGGGPFNTAVALGRLGSPAAFCSRVSRDAFGEALLDRLRETGVDVSSVQRGDEPTTLAVATVGADGSAAYSFYVEGTADRLFTADRALPAGTRAVSFGTCSLVLEPGASAYEELLRTASARGVFTALDPNIRPGLIPDPDAYRTRFEGWLPSVSLLKLSAEDAEWLGGSPREWAAAGPAAVVVTRGGDGLTVFTRGGGEHSVPGERVEVVDTIGAGDTVNAALLHGLAVRDALSDEGVAALDADGWTGLLGFAARAAALTCSRAGAEPPYAHELETGG</sequence>
<feature type="domain" description="HTH lacI-type" evidence="8">
    <location>
        <begin position="2"/>
        <end position="56"/>
    </location>
</feature>
<dbReference type="InterPro" id="IPR002173">
    <property type="entry name" value="Carboh/pur_kinase_PfkB_CS"/>
</dbReference>
<keyword evidence="1" id="KW-0678">Repressor</keyword>
<dbReference type="PROSITE" id="PS00584">
    <property type="entry name" value="PFKB_KINASES_2"/>
    <property type="match status" value="1"/>
</dbReference>
<dbReference type="InterPro" id="IPR001761">
    <property type="entry name" value="Peripla_BP/Lac1_sug-bd_dom"/>
</dbReference>
<dbReference type="PROSITE" id="PS50932">
    <property type="entry name" value="HTH_LACI_2"/>
    <property type="match status" value="1"/>
</dbReference>
<evidence type="ECO:0000259" key="8">
    <source>
        <dbReference type="PROSITE" id="PS50932"/>
    </source>
</evidence>
<dbReference type="Pfam" id="PF00532">
    <property type="entry name" value="Peripla_BP_1"/>
    <property type="match status" value="1"/>
</dbReference>
<dbReference type="PROSITE" id="PS00356">
    <property type="entry name" value="HTH_LACI_1"/>
    <property type="match status" value="1"/>
</dbReference>
<dbReference type="InterPro" id="IPR010982">
    <property type="entry name" value="Lambda_DNA-bd_dom_sf"/>
</dbReference>
<keyword evidence="10" id="KW-1185">Reference proteome</keyword>
<dbReference type="InterPro" id="IPR029056">
    <property type="entry name" value="Ribokinase-like"/>
</dbReference>
<dbReference type="Pfam" id="PF00294">
    <property type="entry name" value="PfkB"/>
    <property type="match status" value="1"/>
</dbReference>
<accession>A0ABP6TGC7</accession>
<dbReference type="SUPFAM" id="SSF53822">
    <property type="entry name" value="Periplasmic binding protein-like I"/>
    <property type="match status" value="1"/>
</dbReference>
<dbReference type="PANTHER" id="PTHR30146:SF148">
    <property type="entry name" value="HTH-TYPE TRANSCRIPTIONAL REPRESSOR PURR-RELATED"/>
    <property type="match status" value="1"/>
</dbReference>
<dbReference type="InterPro" id="IPR028082">
    <property type="entry name" value="Peripla_BP_I"/>
</dbReference>
<dbReference type="Gene3D" id="3.40.1190.20">
    <property type="match status" value="1"/>
</dbReference>
<organism evidence="9 10">
    <name type="scientific">Streptomyces prasinosporus</name>
    <dbReference type="NCBI Taxonomy" id="68256"/>
    <lineage>
        <taxon>Bacteria</taxon>
        <taxon>Bacillati</taxon>
        <taxon>Actinomycetota</taxon>
        <taxon>Actinomycetes</taxon>
        <taxon>Kitasatosporales</taxon>
        <taxon>Streptomycetaceae</taxon>
        <taxon>Streptomyces</taxon>
        <taxon>Streptomyces albogriseolus group</taxon>
    </lineage>
</organism>
<dbReference type="Proteomes" id="UP001501455">
    <property type="component" value="Unassembled WGS sequence"/>
</dbReference>